<dbReference type="PANTHER" id="PTHR13395:SF6">
    <property type="entry name" value="SISTER CHROMATID COHESION PROTEIN DCC1"/>
    <property type="match status" value="1"/>
</dbReference>
<evidence type="ECO:0000256" key="2">
    <source>
        <dbReference type="ARBA" id="ARBA00022705"/>
    </source>
</evidence>
<dbReference type="PANTHER" id="PTHR13395">
    <property type="entry name" value="SISTER CHROMATID COHESION PROTEIN DCC1-RELATED"/>
    <property type="match status" value="1"/>
</dbReference>
<name>A0A9P8PUD9_9ASCO</name>
<keyword evidence="2" id="KW-0235">DNA replication</keyword>
<dbReference type="Proteomes" id="UP000788993">
    <property type="component" value="Unassembled WGS sequence"/>
</dbReference>
<reference evidence="3" key="2">
    <citation type="submission" date="2021-01" db="EMBL/GenBank/DDBJ databases">
        <authorList>
            <person name="Schikora-Tamarit M.A."/>
        </authorList>
    </citation>
    <scope>NUCLEOTIDE SEQUENCE</scope>
    <source>
        <strain evidence="3">NCAIM Y.01608</strain>
    </source>
</reference>
<evidence type="ECO:0000313" key="4">
    <source>
        <dbReference type="Proteomes" id="UP000788993"/>
    </source>
</evidence>
<dbReference type="AlphaFoldDB" id="A0A9P8PUD9"/>
<dbReference type="GO" id="GO:0000785">
    <property type="term" value="C:chromatin"/>
    <property type="evidence" value="ECO:0007669"/>
    <property type="project" value="TreeGrafter"/>
</dbReference>
<gene>
    <name evidence="3" type="ORF">OGATHE_000933</name>
</gene>
<keyword evidence="4" id="KW-1185">Reference proteome</keyword>
<dbReference type="Pfam" id="PF09724">
    <property type="entry name" value="Dcc1"/>
    <property type="match status" value="1"/>
</dbReference>
<evidence type="ECO:0008006" key="5">
    <source>
        <dbReference type="Google" id="ProtNLM"/>
    </source>
</evidence>
<dbReference type="InterPro" id="IPR019128">
    <property type="entry name" value="Dcc1"/>
</dbReference>
<organism evidence="3 4">
    <name type="scientific">Ogataea polymorpha</name>
    <dbReference type="NCBI Taxonomy" id="460523"/>
    <lineage>
        <taxon>Eukaryota</taxon>
        <taxon>Fungi</taxon>
        <taxon>Dikarya</taxon>
        <taxon>Ascomycota</taxon>
        <taxon>Saccharomycotina</taxon>
        <taxon>Pichiomycetes</taxon>
        <taxon>Pichiales</taxon>
        <taxon>Pichiaceae</taxon>
        <taxon>Ogataea</taxon>
    </lineage>
</organism>
<sequence length="431" mass="48884">MDLYSILEPDHQLTSTKSLKLVELNSEVLQAIENKAELRLKSATNKDYPVLVTASKTFKIRQKNHSNCVLLLSEHNGDASSYARFSNELVLTPTEPTINLRGISVLTQLSELTKNGATTLESVLENSPMSEQEFARLRPELNLVELEGNAYVLHDELVRDCLSNILRAIIEELVESGNEINIMTRLQSLNKQWVMDVVEKHREESYPPEITQTVLAKYTKDSDGQLAFLNEKVVRLYGILLLKNNTHEMKEDDFALNLKLTMPFNYHPDIKLEYLKGNFITENGFIRYFAESDLSENPVERISELFKLKKEWKLEDIEPFVARINTKKIKTDKFLIKYAKVRRVGCLQLQCSWYPAAVTTSNGACTPRRASLDLIHIAEFRVGLGVAQWHVDHTVVRQEAQGVSDGRLLASTSTGGGEECGWLMVQSTRGP</sequence>
<comment type="similarity">
    <text evidence="1">Belongs to the DCC1 family.</text>
</comment>
<dbReference type="GO" id="GO:0034088">
    <property type="term" value="P:maintenance of mitotic sister chromatid cohesion"/>
    <property type="evidence" value="ECO:0007669"/>
    <property type="project" value="TreeGrafter"/>
</dbReference>
<evidence type="ECO:0000313" key="3">
    <source>
        <dbReference type="EMBL" id="KAH3677459.1"/>
    </source>
</evidence>
<protein>
    <recommendedName>
        <fullName evidence="5">Sister chromatid cohesion protein DCC1</fullName>
    </recommendedName>
</protein>
<comment type="caution">
    <text evidence="3">The sequence shown here is derived from an EMBL/GenBank/DDBJ whole genome shotgun (WGS) entry which is preliminary data.</text>
</comment>
<dbReference type="GO" id="GO:0000775">
    <property type="term" value="C:chromosome, centromeric region"/>
    <property type="evidence" value="ECO:0007669"/>
    <property type="project" value="TreeGrafter"/>
</dbReference>
<dbReference type="GO" id="GO:0006260">
    <property type="term" value="P:DNA replication"/>
    <property type="evidence" value="ECO:0007669"/>
    <property type="project" value="UniProtKB-KW"/>
</dbReference>
<dbReference type="GO" id="GO:0031390">
    <property type="term" value="C:Ctf18 RFC-like complex"/>
    <property type="evidence" value="ECO:0007669"/>
    <property type="project" value="InterPro"/>
</dbReference>
<proteinExistence type="inferred from homology"/>
<dbReference type="EMBL" id="JAEUBD010000108">
    <property type="protein sequence ID" value="KAH3677459.1"/>
    <property type="molecule type" value="Genomic_DNA"/>
</dbReference>
<accession>A0A9P8PUD9</accession>
<evidence type="ECO:0000256" key="1">
    <source>
        <dbReference type="ARBA" id="ARBA00007017"/>
    </source>
</evidence>
<reference evidence="3" key="1">
    <citation type="journal article" date="2021" name="Open Biol.">
        <title>Shared evolutionary footprints suggest mitochondrial oxidative damage underlies multiple complex I losses in fungi.</title>
        <authorList>
            <person name="Schikora-Tamarit M.A."/>
            <person name="Marcet-Houben M."/>
            <person name="Nosek J."/>
            <person name="Gabaldon T."/>
        </authorList>
    </citation>
    <scope>NUCLEOTIDE SEQUENCE</scope>
    <source>
        <strain evidence="3">NCAIM Y.01608</strain>
    </source>
</reference>